<dbReference type="PANTHER" id="PTHR43248">
    <property type="entry name" value="2-SUCCINYL-6-HYDROXY-2,4-CYCLOHEXADIENE-1-CARBOXYLATE SYNTHASE"/>
    <property type="match status" value="1"/>
</dbReference>
<gene>
    <name evidence="7" type="ORF">GCM10023205_51960</name>
</gene>
<evidence type="ECO:0000256" key="2">
    <source>
        <dbReference type="ARBA" id="ARBA00022729"/>
    </source>
</evidence>
<proteinExistence type="inferred from homology"/>
<dbReference type="PANTHER" id="PTHR43248:SF29">
    <property type="entry name" value="TRIPEPTIDYL AMINOPEPTIDASE"/>
    <property type="match status" value="1"/>
</dbReference>
<comment type="caution">
    <text evidence="7">The sequence shown here is derived from an EMBL/GenBank/DDBJ whole genome shotgun (WGS) entry which is preliminary data.</text>
</comment>
<dbReference type="SUPFAM" id="SSF53474">
    <property type="entry name" value="alpha/beta-Hydrolases"/>
    <property type="match status" value="1"/>
</dbReference>
<protein>
    <submittedName>
        <fullName evidence="7">Alpha/beta hydrolase</fullName>
    </submittedName>
</protein>
<keyword evidence="2 5" id="KW-0732">Signal</keyword>
<accession>A0ABP9HU25</accession>
<evidence type="ECO:0000256" key="4">
    <source>
        <dbReference type="SAM" id="MobiDB-lite"/>
    </source>
</evidence>
<keyword evidence="3 7" id="KW-0378">Hydrolase</keyword>
<dbReference type="PROSITE" id="PS51257">
    <property type="entry name" value="PROKAR_LIPOPROTEIN"/>
    <property type="match status" value="1"/>
</dbReference>
<dbReference type="GO" id="GO:0016787">
    <property type="term" value="F:hydrolase activity"/>
    <property type="evidence" value="ECO:0007669"/>
    <property type="project" value="UniProtKB-KW"/>
</dbReference>
<keyword evidence="8" id="KW-1185">Reference proteome</keyword>
<feature type="compositionally biased region" description="Low complexity" evidence="4">
    <location>
        <begin position="41"/>
        <end position="56"/>
    </location>
</feature>
<comment type="similarity">
    <text evidence="1">Belongs to the peptidase S33 family.</text>
</comment>
<dbReference type="Proteomes" id="UP001500466">
    <property type="component" value="Unassembled WGS sequence"/>
</dbReference>
<dbReference type="EMBL" id="BAABHS010000019">
    <property type="protein sequence ID" value="GAA4977803.1"/>
    <property type="molecule type" value="Genomic_DNA"/>
</dbReference>
<dbReference type="InterPro" id="IPR029058">
    <property type="entry name" value="AB_hydrolase_fold"/>
</dbReference>
<reference evidence="8" key="1">
    <citation type="journal article" date="2019" name="Int. J. Syst. Evol. Microbiol.">
        <title>The Global Catalogue of Microorganisms (GCM) 10K type strain sequencing project: providing services to taxonomists for standard genome sequencing and annotation.</title>
        <authorList>
            <consortium name="The Broad Institute Genomics Platform"/>
            <consortium name="The Broad Institute Genome Sequencing Center for Infectious Disease"/>
            <person name="Wu L."/>
            <person name="Ma J."/>
        </authorList>
    </citation>
    <scope>NUCLEOTIDE SEQUENCE [LARGE SCALE GENOMIC DNA]</scope>
    <source>
        <strain evidence="8">JCM 17986</strain>
    </source>
</reference>
<feature type="signal peptide" evidence="5">
    <location>
        <begin position="1"/>
        <end position="32"/>
    </location>
</feature>
<evidence type="ECO:0000256" key="3">
    <source>
        <dbReference type="ARBA" id="ARBA00022801"/>
    </source>
</evidence>
<evidence type="ECO:0000256" key="1">
    <source>
        <dbReference type="ARBA" id="ARBA00010088"/>
    </source>
</evidence>
<dbReference type="InterPro" id="IPR013595">
    <property type="entry name" value="Pept_S33_TAP-like_C"/>
</dbReference>
<feature type="region of interest" description="Disordered" evidence="4">
    <location>
        <begin position="31"/>
        <end position="71"/>
    </location>
</feature>
<feature type="region of interest" description="Disordered" evidence="4">
    <location>
        <begin position="188"/>
        <end position="210"/>
    </location>
</feature>
<name>A0ABP9HU25_9ACTN</name>
<feature type="domain" description="Peptidase S33 tripeptidyl aminopeptidase-like C-terminal" evidence="6">
    <location>
        <begin position="463"/>
        <end position="552"/>
    </location>
</feature>
<evidence type="ECO:0000313" key="7">
    <source>
        <dbReference type="EMBL" id="GAA4977803.1"/>
    </source>
</evidence>
<evidence type="ECO:0000259" key="6">
    <source>
        <dbReference type="Pfam" id="PF08386"/>
    </source>
</evidence>
<dbReference type="Pfam" id="PF08386">
    <property type="entry name" value="Abhydrolase_4"/>
    <property type="match status" value="1"/>
</dbReference>
<sequence>MNTLLRRSALVRRALPAALVATALISGCSTGAAGKVKDSESSTSSAPSAAANGSDAGPLKPVSGGKGQDDPALQSFYKQKLGWAACPDDPKTDGDETGLECAKMRVPLDYANPGARSIDIAVMRYKAGDGGSRIGSLLTNPGGPGASGLDYLENTVQDLSPDVHRSFDVVGFDPRGVGKSTAVRCLTDAERDQRNSEDGPDPKDQAASKAFSDKRAKDFAAGCQAKSGDLLKFVGTRNVARDMDVLRYLVGDKKLNYLGFSYGTYLGALYAEEFPGRTGRLVLDGAVDPAADQLDESVGQQVGFEQSFTRFAKDCATRAGCPLGSDPAKAATNGVDFLDSLRTNPLPTDDARRKLTSSLAWTGMIRLLYADESQGWKALRETFAAAMQRGDGSLFLRFADDYNGRDERGRYDNSMDVLTVVGCADSMADAPSPARVQETLAKLRAQAPLFSRDASADDFDGPGCEFWPFRTPEKPHTVKAAGSAPILVVGTTGDPATPYAASQKLAQGFEKATLLTLEGEGHTAYSRGNQCIDDAVDAYLLEGTMPAQGTRCK</sequence>
<dbReference type="Gene3D" id="3.40.50.1820">
    <property type="entry name" value="alpha/beta hydrolase"/>
    <property type="match status" value="1"/>
</dbReference>
<dbReference type="InterPro" id="IPR051601">
    <property type="entry name" value="Serine_prot/Carboxylest_S33"/>
</dbReference>
<evidence type="ECO:0000256" key="5">
    <source>
        <dbReference type="SAM" id="SignalP"/>
    </source>
</evidence>
<evidence type="ECO:0000313" key="8">
    <source>
        <dbReference type="Proteomes" id="UP001500466"/>
    </source>
</evidence>
<feature type="chain" id="PRO_5045393412" evidence="5">
    <location>
        <begin position="33"/>
        <end position="553"/>
    </location>
</feature>
<dbReference type="RefSeq" id="WP_345678098.1">
    <property type="nucleotide sequence ID" value="NZ_BAABHS010000019.1"/>
</dbReference>
<organism evidence="7 8">
    <name type="scientific">Yinghuangia aomiensis</name>
    <dbReference type="NCBI Taxonomy" id="676205"/>
    <lineage>
        <taxon>Bacteria</taxon>
        <taxon>Bacillati</taxon>
        <taxon>Actinomycetota</taxon>
        <taxon>Actinomycetes</taxon>
        <taxon>Kitasatosporales</taxon>
        <taxon>Streptomycetaceae</taxon>
        <taxon>Yinghuangia</taxon>
    </lineage>
</organism>